<dbReference type="SUPFAM" id="SSF56281">
    <property type="entry name" value="Metallo-hydrolase/oxidoreductase"/>
    <property type="match status" value="1"/>
</dbReference>
<keyword evidence="5" id="KW-1185">Reference proteome</keyword>
<evidence type="ECO:0000259" key="3">
    <source>
        <dbReference type="SMART" id="SM01027"/>
    </source>
</evidence>
<dbReference type="KEGG" id="agl:PYTT_0681"/>
<accession>A0A1H6KQ25</accession>
<dbReference type="RefSeq" id="WP_083076886.1">
    <property type="nucleotide sequence ID" value="NZ_JACVVN010000012.1"/>
</dbReference>
<dbReference type="Pfam" id="PF00753">
    <property type="entry name" value="Lactamase_B"/>
    <property type="match status" value="1"/>
</dbReference>
<feature type="domain" description="Beta-Casp" evidence="3">
    <location>
        <begin position="248"/>
        <end position="366"/>
    </location>
</feature>
<sequence>MIKFTNLTGAEEIGSNSYLLEIDGTRVVLDAGMHPKREGHAAKPQYSLIGEKAPDAIFVTHSHLDHIGTLPVLQELYPSSPVYMTNGTAVLAEAMLHNSVNVMTSKRTSEGIVEYPFFTHGDLDRIVDGWTERSYNEAFRIGKHGEVMSVLYDAGHILGSCGVYLESPSGHSVLYTGDIQLEDQSMIPGADLPADGVDTLIIECTRGSAERAVHYTREKELERLASAISETLAANGAVLIPVFALGKSQELLYNIQKFKEEGKIPDVPVYFGGLGSKVTGIYDKLSDVTPRMNPGYRLKEVVETLPLPRQGKAPLRVSPGNIYLVSSGMMNEKTPSNSLAEQVLPKSNNAILFVGYCDPDSPAGALKATPPGELVKLREKGGQAVPRNCRVESFDFSGHAPREALVEYIHLLHPKRVVLVHGDPEAIEWMRDEVQRILPGMEIVIPEPGATYDLMD</sequence>
<dbReference type="PANTHER" id="PTHR11203">
    <property type="entry name" value="CLEAVAGE AND POLYADENYLATION SPECIFICITY FACTOR FAMILY MEMBER"/>
    <property type="match status" value="1"/>
</dbReference>
<evidence type="ECO:0000256" key="1">
    <source>
        <dbReference type="ARBA" id="ARBA00022801"/>
    </source>
</evidence>
<dbReference type="Gene3D" id="3.60.15.10">
    <property type="entry name" value="Ribonuclease Z/Hydroxyacylglutathione hydrolase-like"/>
    <property type="match status" value="1"/>
</dbReference>
<dbReference type="InterPro" id="IPR011108">
    <property type="entry name" value="RMMBL"/>
</dbReference>
<dbReference type="Pfam" id="PF07521">
    <property type="entry name" value="RMMBL"/>
    <property type="match status" value="1"/>
</dbReference>
<organism evidence="4 5">
    <name type="scientific">Akkermansia glycaniphila</name>
    <dbReference type="NCBI Taxonomy" id="1679444"/>
    <lineage>
        <taxon>Bacteria</taxon>
        <taxon>Pseudomonadati</taxon>
        <taxon>Verrucomicrobiota</taxon>
        <taxon>Verrucomicrobiia</taxon>
        <taxon>Verrucomicrobiales</taxon>
        <taxon>Akkermansiaceae</taxon>
        <taxon>Akkermansia</taxon>
    </lineage>
</organism>
<name>A0A1H6KQ25_9BACT</name>
<keyword evidence="1" id="KW-0378">Hydrolase</keyword>
<dbReference type="CDD" id="cd16295">
    <property type="entry name" value="TTHA0252-CPSF-like_MBL-fold"/>
    <property type="match status" value="1"/>
</dbReference>
<dbReference type="GO" id="GO:0016787">
    <property type="term" value="F:hydrolase activity"/>
    <property type="evidence" value="ECO:0007669"/>
    <property type="project" value="UniProtKB-KW"/>
</dbReference>
<dbReference type="STRING" id="1679444.PYTT_0681"/>
<gene>
    <name evidence="4" type="ORF">PYTT_0681</name>
</gene>
<dbReference type="InterPro" id="IPR036866">
    <property type="entry name" value="RibonucZ/Hydroxyglut_hydro"/>
</dbReference>
<dbReference type="InterPro" id="IPR001279">
    <property type="entry name" value="Metallo-B-lactamas"/>
</dbReference>
<evidence type="ECO:0000259" key="2">
    <source>
        <dbReference type="SMART" id="SM00849"/>
    </source>
</evidence>
<dbReference type="GO" id="GO:0004521">
    <property type="term" value="F:RNA endonuclease activity"/>
    <property type="evidence" value="ECO:0007669"/>
    <property type="project" value="TreeGrafter"/>
</dbReference>
<dbReference type="Gene3D" id="3.40.50.10890">
    <property type="match status" value="1"/>
</dbReference>
<dbReference type="SMART" id="SM00849">
    <property type="entry name" value="Lactamase_B"/>
    <property type="match status" value="1"/>
</dbReference>
<dbReference type="InterPro" id="IPR022712">
    <property type="entry name" value="Beta_Casp"/>
</dbReference>
<reference evidence="5" key="1">
    <citation type="submission" date="2016-09" db="EMBL/GenBank/DDBJ databases">
        <authorList>
            <person name="Koehorst J."/>
        </authorList>
    </citation>
    <scope>NUCLEOTIDE SEQUENCE [LARGE SCALE GENOMIC DNA]</scope>
</reference>
<dbReference type="AlphaFoldDB" id="A0A1H6KQ25"/>
<dbReference type="Proteomes" id="UP000176204">
    <property type="component" value="Chromosome I"/>
</dbReference>
<dbReference type="InterPro" id="IPR050698">
    <property type="entry name" value="MBL"/>
</dbReference>
<dbReference type="PANTHER" id="PTHR11203:SF37">
    <property type="entry name" value="INTEGRATOR COMPLEX SUBUNIT 11"/>
    <property type="match status" value="1"/>
</dbReference>
<dbReference type="SMART" id="SM01027">
    <property type="entry name" value="Beta-Casp"/>
    <property type="match status" value="1"/>
</dbReference>
<proteinExistence type="predicted"/>
<dbReference type="EMBL" id="LT629973">
    <property type="protein sequence ID" value="SEH77880.1"/>
    <property type="molecule type" value="Genomic_DNA"/>
</dbReference>
<dbReference type="Pfam" id="PF10996">
    <property type="entry name" value="Beta-Casp"/>
    <property type="match status" value="1"/>
</dbReference>
<evidence type="ECO:0000313" key="5">
    <source>
        <dbReference type="Proteomes" id="UP000176204"/>
    </source>
</evidence>
<feature type="domain" description="Metallo-beta-lactamase" evidence="2">
    <location>
        <begin position="14"/>
        <end position="228"/>
    </location>
</feature>
<dbReference type="OrthoDB" id="9803916at2"/>
<evidence type="ECO:0000313" key="4">
    <source>
        <dbReference type="EMBL" id="SEH77880.1"/>
    </source>
</evidence>
<protein>
    <submittedName>
        <fullName evidence="4">Metallo-beta-lactamase</fullName>
    </submittedName>
</protein>